<evidence type="ECO:0000313" key="2">
    <source>
        <dbReference type="Proteomes" id="UP000824120"/>
    </source>
</evidence>
<dbReference type="EMBL" id="JACXVP010000001">
    <property type="protein sequence ID" value="KAG5631722.1"/>
    <property type="molecule type" value="Genomic_DNA"/>
</dbReference>
<evidence type="ECO:0000313" key="1">
    <source>
        <dbReference type="EMBL" id="KAG5631722.1"/>
    </source>
</evidence>
<comment type="caution">
    <text evidence="1">The sequence shown here is derived from an EMBL/GenBank/DDBJ whole genome shotgun (WGS) entry which is preliminary data.</text>
</comment>
<dbReference type="AlphaFoldDB" id="A0A9J6B536"/>
<organism evidence="1 2">
    <name type="scientific">Solanum commersonii</name>
    <name type="common">Commerson's wild potato</name>
    <name type="synonym">Commerson's nightshade</name>
    <dbReference type="NCBI Taxonomy" id="4109"/>
    <lineage>
        <taxon>Eukaryota</taxon>
        <taxon>Viridiplantae</taxon>
        <taxon>Streptophyta</taxon>
        <taxon>Embryophyta</taxon>
        <taxon>Tracheophyta</taxon>
        <taxon>Spermatophyta</taxon>
        <taxon>Magnoliopsida</taxon>
        <taxon>eudicotyledons</taxon>
        <taxon>Gunneridae</taxon>
        <taxon>Pentapetalae</taxon>
        <taxon>asterids</taxon>
        <taxon>lamiids</taxon>
        <taxon>Solanales</taxon>
        <taxon>Solanaceae</taxon>
        <taxon>Solanoideae</taxon>
        <taxon>Solaneae</taxon>
        <taxon>Solanum</taxon>
    </lineage>
</organism>
<protein>
    <submittedName>
        <fullName evidence="1">Uncharacterized protein</fullName>
    </submittedName>
</protein>
<accession>A0A9J6B536</accession>
<gene>
    <name evidence="1" type="ORF">H5410_003439</name>
</gene>
<dbReference type="Proteomes" id="UP000824120">
    <property type="component" value="Chromosome 1"/>
</dbReference>
<sequence>MRRPTRSRISMSLSKLIFQNGALVSTTHLAHTKSHNASTHSTIPLASQCNSLNTSSGSIDFPIFIESMAQSLILPPLKDSGCTILVLSRDNFETRHRAIRIQV</sequence>
<keyword evidence="2" id="KW-1185">Reference proteome</keyword>
<reference evidence="1 2" key="1">
    <citation type="submission" date="2020-09" db="EMBL/GenBank/DDBJ databases">
        <title>De no assembly of potato wild relative species, Solanum commersonii.</title>
        <authorList>
            <person name="Cho K."/>
        </authorList>
    </citation>
    <scope>NUCLEOTIDE SEQUENCE [LARGE SCALE GENOMIC DNA]</scope>
    <source>
        <strain evidence="1">LZ3.2</strain>
        <tissue evidence="1">Leaf</tissue>
    </source>
</reference>
<proteinExistence type="predicted"/>
<name>A0A9J6B536_SOLCO</name>